<sequence>MASPTSVVPCLSHLPSKQKSHSVTCPYGDNIHLPQ</sequence>
<proteinExistence type="predicted"/>
<protein>
    <submittedName>
        <fullName evidence="2">Uncharacterized protein</fullName>
    </submittedName>
</protein>
<name>A0A0E9W5I8_ANGAN</name>
<evidence type="ECO:0000313" key="2">
    <source>
        <dbReference type="EMBL" id="JAH85639.1"/>
    </source>
</evidence>
<feature type="region of interest" description="Disordered" evidence="1">
    <location>
        <begin position="1"/>
        <end position="35"/>
    </location>
</feature>
<reference evidence="2" key="1">
    <citation type="submission" date="2014-11" db="EMBL/GenBank/DDBJ databases">
        <authorList>
            <person name="Amaro Gonzalez C."/>
        </authorList>
    </citation>
    <scope>NUCLEOTIDE SEQUENCE</scope>
</reference>
<dbReference type="EMBL" id="GBXM01022938">
    <property type="protein sequence ID" value="JAH85639.1"/>
    <property type="molecule type" value="Transcribed_RNA"/>
</dbReference>
<dbReference type="AlphaFoldDB" id="A0A0E9W5I8"/>
<organism evidence="2">
    <name type="scientific">Anguilla anguilla</name>
    <name type="common">European freshwater eel</name>
    <name type="synonym">Muraena anguilla</name>
    <dbReference type="NCBI Taxonomy" id="7936"/>
    <lineage>
        <taxon>Eukaryota</taxon>
        <taxon>Metazoa</taxon>
        <taxon>Chordata</taxon>
        <taxon>Craniata</taxon>
        <taxon>Vertebrata</taxon>
        <taxon>Euteleostomi</taxon>
        <taxon>Actinopterygii</taxon>
        <taxon>Neopterygii</taxon>
        <taxon>Teleostei</taxon>
        <taxon>Anguilliformes</taxon>
        <taxon>Anguillidae</taxon>
        <taxon>Anguilla</taxon>
    </lineage>
</organism>
<evidence type="ECO:0000256" key="1">
    <source>
        <dbReference type="SAM" id="MobiDB-lite"/>
    </source>
</evidence>
<reference evidence="2" key="2">
    <citation type="journal article" date="2015" name="Fish Shellfish Immunol.">
        <title>Early steps in the European eel (Anguilla anguilla)-Vibrio vulnificus interaction in the gills: Role of the RtxA13 toxin.</title>
        <authorList>
            <person name="Callol A."/>
            <person name="Pajuelo D."/>
            <person name="Ebbesson L."/>
            <person name="Teles M."/>
            <person name="MacKenzie S."/>
            <person name="Amaro C."/>
        </authorList>
    </citation>
    <scope>NUCLEOTIDE SEQUENCE</scope>
</reference>
<accession>A0A0E9W5I8</accession>